<dbReference type="RefSeq" id="WP_013488068.1">
    <property type="nucleotide sequence ID" value="NC_014829.1"/>
</dbReference>
<dbReference type="Pfam" id="PF01047">
    <property type="entry name" value="MarR"/>
    <property type="match status" value="1"/>
</dbReference>
<dbReference type="PROSITE" id="PS50995">
    <property type="entry name" value="HTH_MARR_2"/>
    <property type="match status" value="1"/>
</dbReference>
<evidence type="ECO:0000313" key="9">
    <source>
        <dbReference type="Proteomes" id="UP000001401"/>
    </source>
</evidence>
<dbReference type="SMART" id="SM00347">
    <property type="entry name" value="HTH_MARR"/>
    <property type="match status" value="1"/>
</dbReference>
<dbReference type="InterPro" id="IPR000835">
    <property type="entry name" value="HTH_MarR-typ"/>
</dbReference>
<dbReference type="InterPro" id="IPR023488">
    <property type="entry name" value="HTH_tscrpt_reg_Hpr"/>
</dbReference>
<dbReference type="GO" id="GO:0045892">
    <property type="term" value="P:negative regulation of DNA-templated transcription"/>
    <property type="evidence" value="ECO:0007669"/>
    <property type="project" value="UniProtKB-UniRule"/>
</dbReference>
<name>E6TUH5_EVAC2</name>
<dbReference type="InterPro" id="IPR036388">
    <property type="entry name" value="WH-like_DNA-bd_sf"/>
</dbReference>
<evidence type="ECO:0000259" key="7">
    <source>
        <dbReference type="PROSITE" id="PS50995"/>
    </source>
</evidence>
<evidence type="ECO:0000256" key="3">
    <source>
        <dbReference type="ARBA" id="ARBA00023015"/>
    </source>
</evidence>
<keyword evidence="3 6" id="KW-0805">Transcription regulation</keyword>
<dbReference type="GO" id="GO:0003677">
    <property type="term" value="F:DNA binding"/>
    <property type="evidence" value="ECO:0007669"/>
    <property type="project" value="UniProtKB-UniRule"/>
</dbReference>
<keyword evidence="1 6" id="KW-0678">Repressor</keyword>
<dbReference type="InterPro" id="IPR023187">
    <property type="entry name" value="Tscrpt_reg_MarR-type_CS"/>
</dbReference>
<dbReference type="InterPro" id="IPR036390">
    <property type="entry name" value="WH_DNA-bd_sf"/>
</dbReference>
<dbReference type="STRING" id="649639.Bcell_1468"/>
<gene>
    <name evidence="6" type="primary">hpr</name>
    <name evidence="8" type="ordered locus">Bcell_1468</name>
</gene>
<dbReference type="GO" id="GO:0006950">
    <property type="term" value="P:response to stress"/>
    <property type="evidence" value="ECO:0007669"/>
    <property type="project" value="TreeGrafter"/>
</dbReference>
<dbReference type="GO" id="GO:0003700">
    <property type="term" value="F:DNA-binding transcription factor activity"/>
    <property type="evidence" value="ECO:0007669"/>
    <property type="project" value="UniProtKB-UniRule"/>
</dbReference>
<comment type="function">
    <text evidence="6">Negative regulator of protease production and sporulation.</text>
</comment>
<keyword evidence="4 6" id="KW-0238">DNA-binding</keyword>
<dbReference type="EMBL" id="CP002394">
    <property type="protein sequence ID" value="ADU29731.1"/>
    <property type="molecule type" value="Genomic_DNA"/>
</dbReference>
<keyword evidence="5 6" id="KW-0804">Transcription</keyword>
<dbReference type="Proteomes" id="UP000001401">
    <property type="component" value="Chromosome"/>
</dbReference>
<dbReference type="AlphaFoldDB" id="E6TUH5"/>
<dbReference type="GO" id="GO:0030435">
    <property type="term" value="P:sporulation resulting in formation of a cellular spore"/>
    <property type="evidence" value="ECO:0007669"/>
    <property type="project" value="UniProtKB-UniRule"/>
</dbReference>
<evidence type="ECO:0000313" key="8">
    <source>
        <dbReference type="EMBL" id="ADU29731.1"/>
    </source>
</evidence>
<evidence type="ECO:0000256" key="2">
    <source>
        <dbReference type="ARBA" id="ARBA00022969"/>
    </source>
</evidence>
<dbReference type="HAMAP" id="MF_01911">
    <property type="entry name" value="HTH_type_Hpr"/>
    <property type="match status" value="1"/>
</dbReference>
<comment type="subunit">
    <text evidence="6">Homodimer.</text>
</comment>
<dbReference type="InterPro" id="IPR039422">
    <property type="entry name" value="MarR/SlyA-like"/>
</dbReference>
<dbReference type="Gene3D" id="1.10.10.10">
    <property type="entry name" value="Winged helix-like DNA-binding domain superfamily/Winged helix DNA-binding domain"/>
    <property type="match status" value="1"/>
</dbReference>
<dbReference type="PANTHER" id="PTHR33164:SF58">
    <property type="entry name" value="DNA-BINDING TRANSCRIPTIONAL REPRESSOR SCOC"/>
    <property type="match status" value="1"/>
</dbReference>
<dbReference type="OrthoDB" id="2393954at2"/>
<dbReference type="SUPFAM" id="SSF46785">
    <property type="entry name" value="Winged helix' DNA-binding domain"/>
    <property type="match status" value="1"/>
</dbReference>
<dbReference type="NCBIfam" id="NF010349">
    <property type="entry name" value="PRK13777.1"/>
    <property type="match status" value="1"/>
</dbReference>
<evidence type="ECO:0000256" key="4">
    <source>
        <dbReference type="ARBA" id="ARBA00023125"/>
    </source>
</evidence>
<dbReference type="HOGENOM" id="CLU_115790_0_0_9"/>
<dbReference type="KEGG" id="bco:Bcell_1468"/>
<evidence type="ECO:0000256" key="1">
    <source>
        <dbReference type="ARBA" id="ARBA00022491"/>
    </source>
</evidence>
<proteinExistence type="inferred from homology"/>
<dbReference type="PROSITE" id="PS01117">
    <property type="entry name" value="HTH_MARR_1"/>
    <property type="match status" value="1"/>
</dbReference>
<evidence type="ECO:0000256" key="6">
    <source>
        <dbReference type="HAMAP-Rule" id="MF_01911"/>
    </source>
</evidence>
<reference evidence="8 9" key="1">
    <citation type="submission" date="2010-12" db="EMBL/GenBank/DDBJ databases">
        <title>Complete sequence of Bacillus cellulosilyticus DSM 2522.</title>
        <authorList>
            <consortium name="US DOE Joint Genome Institute"/>
            <person name="Lucas S."/>
            <person name="Copeland A."/>
            <person name="Lapidus A."/>
            <person name="Cheng J.-F."/>
            <person name="Bruce D."/>
            <person name="Goodwin L."/>
            <person name="Pitluck S."/>
            <person name="Chertkov O."/>
            <person name="Detter J.C."/>
            <person name="Han C."/>
            <person name="Tapia R."/>
            <person name="Land M."/>
            <person name="Hauser L."/>
            <person name="Jeffries C."/>
            <person name="Kyrpides N."/>
            <person name="Ivanova N."/>
            <person name="Mikhailova N."/>
            <person name="Brumm P."/>
            <person name="Mead D."/>
            <person name="Woyke T."/>
        </authorList>
    </citation>
    <scope>NUCLEOTIDE SEQUENCE [LARGE SCALE GENOMIC DNA]</scope>
    <source>
        <strain evidence="9">ATCC 21833 / DSM 2522 / FERM P-1141 / JCM 9156 / N-4</strain>
    </source>
</reference>
<accession>E6TUH5</accession>
<dbReference type="PANTHER" id="PTHR33164">
    <property type="entry name" value="TRANSCRIPTIONAL REGULATOR, MARR FAMILY"/>
    <property type="match status" value="1"/>
</dbReference>
<protein>
    <recommendedName>
        <fullName evidence="6">HTH-type transcriptional regulator Hpr</fullName>
    </recommendedName>
    <alternativeName>
        <fullName evidence="6">Protease production regulatory protein Hpr</fullName>
    </alternativeName>
</protein>
<sequence length="194" mass="22380">MEQQQLQSIKQSIMFSHKVAQLSKALWKMVEKDWQNWIKPYDLNINEHHILWIAYHLEGASISDIAKFGVMHVSTAFNFSKKLEERGLLTFSKRQTDKRNTYVFLTQEGESLFIETLEAYNPTNSGVYNGALPIKELYGKFPEFSELLSIIKHIYGPDFMSIFENSITKIEAEFDEVDGKLVSNLSSEEEAKSS</sequence>
<keyword evidence="2 6" id="KW-0749">Sporulation</keyword>
<evidence type="ECO:0000256" key="5">
    <source>
        <dbReference type="ARBA" id="ARBA00023163"/>
    </source>
</evidence>
<keyword evidence="9" id="KW-1185">Reference proteome</keyword>
<dbReference type="eggNOG" id="COG1846">
    <property type="taxonomic scope" value="Bacteria"/>
</dbReference>
<organism evidence="8 9">
    <name type="scientific">Evansella cellulosilytica (strain ATCC 21833 / DSM 2522 / FERM P-1141 / JCM 9156 / N-4)</name>
    <name type="common">Bacillus cellulosilyticus</name>
    <dbReference type="NCBI Taxonomy" id="649639"/>
    <lineage>
        <taxon>Bacteria</taxon>
        <taxon>Bacillati</taxon>
        <taxon>Bacillota</taxon>
        <taxon>Bacilli</taxon>
        <taxon>Bacillales</taxon>
        <taxon>Bacillaceae</taxon>
        <taxon>Evansella</taxon>
    </lineage>
</organism>
<feature type="domain" description="HTH marR-type" evidence="7">
    <location>
        <begin position="12"/>
        <end position="156"/>
    </location>
</feature>